<gene>
    <name evidence="2" type="ORF">DESPIGER_2148</name>
</gene>
<evidence type="ECO:0000313" key="3">
    <source>
        <dbReference type="Proteomes" id="UP000186323"/>
    </source>
</evidence>
<reference evidence="3" key="1">
    <citation type="submission" date="2016-10" db="EMBL/GenBank/DDBJ databases">
        <authorList>
            <person name="Wegmann U."/>
        </authorList>
    </citation>
    <scope>NUCLEOTIDE SEQUENCE [LARGE SCALE GENOMIC DNA]</scope>
</reference>
<feature type="region of interest" description="Disordered" evidence="1">
    <location>
        <begin position="1"/>
        <end position="57"/>
    </location>
</feature>
<proteinExistence type="predicted"/>
<organism evidence="2 3">
    <name type="scientific">Desulfovibrio piger</name>
    <dbReference type="NCBI Taxonomy" id="901"/>
    <lineage>
        <taxon>Bacteria</taxon>
        <taxon>Pseudomonadati</taxon>
        <taxon>Thermodesulfobacteriota</taxon>
        <taxon>Desulfovibrionia</taxon>
        <taxon>Desulfovibrionales</taxon>
        <taxon>Desulfovibrionaceae</taxon>
        <taxon>Desulfovibrio</taxon>
    </lineage>
</organism>
<sequence>MGPVRQARLPGWTRGRRNFSWRKKVPPPPRAPPPLQKPLIRGGKTDKSKPQARERIR</sequence>
<name>A0A1K1LGZ9_9BACT</name>
<dbReference type="AlphaFoldDB" id="A0A1K1LGZ9"/>
<evidence type="ECO:0000256" key="1">
    <source>
        <dbReference type="SAM" id="MobiDB-lite"/>
    </source>
</evidence>
<feature type="compositionally biased region" description="Basic residues" evidence="1">
    <location>
        <begin position="14"/>
        <end position="25"/>
    </location>
</feature>
<feature type="compositionally biased region" description="Pro residues" evidence="1">
    <location>
        <begin position="26"/>
        <end position="36"/>
    </location>
</feature>
<dbReference type="KEGG" id="dpg:DESPIGER_2148"/>
<protein>
    <submittedName>
        <fullName evidence="2">Uncharacterized protein</fullName>
    </submittedName>
</protein>
<feature type="compositionally biased region" description="Basic and acidic residues" evidence="1">
    <location>
        <begin position="43"/>
        <end position="57"/>
    </location>
</feature>
<dbReference type="EMBL" id="LT630450">
    <property type="protein sequence ID" value="SFV73970.1"/>
    <property type="molecule type" value="Genomic_DNA"/>
</dbReference>
<evidence type="ECO:0000313" key="2">
    <source>
        <dbReference type="EMBL" id="SFV73970.1"/>
    </source>
</evidence>
<accession>A0A1K1LGZ9</accession>
<keyword evidence="3" id="KW-1185">Reference proteome</keyword>
<dbReference type="Proteomes" id="UP000186323">
    <property type="component" value="Chromosome I"/>
</dbReference>